<proteinExistence type="predicted"/>
<feature type="domain" description="HTH lacI-type" evidence="6">
    <location>
        <begin position="23"/>
        <end position="77"/>
    </location>
</feature>
<sequence>MGADTPRDEMGGDGDDTPRGKRLTLSDIADRLGVSTATVSLALRDSPLVASATRDKIKEMARQVGYIYNRSAASLRTAKTQIVGVAVHDIINPYFAEIFRSLEDVLEAQGQMVFICNHRDNVERQRAFVDALMQHRADGLILCSSVGTTADEINRLTDQGIPVTLMCRDVEGARAPAVRGDDELGGEMITRHLIAQGHRRIAMAGGRRGSSTGRDRNAGWRKALAEAGIDPDTQIDIPELMTQADGREAAPRILSTGERPTAVMCFNDLVALGMMPALRRAGVEPGPDIAVTGYDDVDGAASRTPSLTTIASHPDEIGRRAAGLILRQIGGERVPNTLHLIPPDLKIRDSSPPPGVRLGSKL</sequence>
<dbReference type="RefSeq" id="WP_082440104.1">
    <property type="nucleotide sequence ID" value="NZ_CYHE01000007.1"/>
</dbReference>
<dbReference type="CDD" id="cd01392">
    <property type="entry name" value="HTH_LacI"/>
    <property type="match status" value="1"/>
</dbReference>
<dbReference type="Gene3D" id="1.10.260.40">
    <property type="entry name" value="lambda repressor-like DNA-binding domains"/>
    <property type="match status" value="1"/>
</dbReference>
<dbReference type="SMART" id="SM00354">
    <property type="entry name" value="HTH_LACI"/>
    <property type="match status" value="1"/>
</dbReference>
<organism evidence="7 8">
    <name type="scientific">Pannonibacter indicus</name>
    <dbReference type="NCBI Taxonomy" id="466044"/>
    <lineage>
        <taxon>Bacteria</taxon>
        <taxon>Pseudomonadati</taxon>
        <taxon>Pseudomonadota</taxon>
        <taxon>Alphaproteobacteria</taxon>
        <taxon>Hyphomicrobiales</taxon>
        <taxon>Stappiaceae</taxon>
        <taxon>Pannonibacter</taxon>
    </lineage>
</organism>
<dbReference type="SUPFAM" id="SSF53822">
    <property type="entry name" value="Periplasmic binding protein-like I"/>
    <property type="match status" value="1"/>
</dbReference>
<feature type="region of interest" description="Disordered" evidence="5">
    <location>
        <begin position="1"/>
        <end position="22"/>
    </location>
</feature>
<dbReference type="OrthoDB" id="7811243at2"/>
<dbReference type="PANTHER" id="PTHR30146:SF148">
    <property type="entry name" value="HTH-TYPE TRANSCRIPTIONAL REPRESSOR PURR-RELATED"/>
    <property type="match status" value="1"/>
</dbReference>
<dbReference type="InterPro" id="IPR000843">
    <property type="entry name" value="HTH_LacI"/>
</dbReference>
<keyword evidence="1" id="KW-0678">Repressor</keyword>
<evidence type="ECO:0000256" key="3">
    <source>
        <dbReference type="ARBA" id="ARBA00023125"/>
    </source>
</evidence>
<dbReference type="PROSITE" id="PS50932">
    <property type="entry name" value="HTH_LACI_2"/>
    <property type="match status" value="1"/>
</dbReference>
<dbReference type="CDD" id="cd06289">
    <property type="entry name" value="PBP1_MalI-like"/>
    <property type="match status" value="1"/>
</dbReference>
<keyword evidence="3" id="KW-0238">DNA-binding</keyword>
<evidence type="ECO:0000313" key="8">
    <source>
        <dbReference type="Proteomes" id="UP000183900"/>
    </source>
</evidence>
<dbReference type="PANTHER" id="PTHR30146">
    <property type="entry name" value="LACI-RELATED TRANSCRIPTIONAL REPRESSOR"/>
    <property type="match status" value="1"/>
</dbReference>
<evidence type="ECO:0000256" key="1">
    <source>
        <dbReference type="ARBA" id="ARBA00022491"/>
    </source>
</evidence>
<dbReference type="InterPro" id="IPR010982">
    <property type="entry name" value="Lambda_DNA-bd_dom_sf"/>
</dbReference>
<dbReference type="Pfam" id="PF00356">
    <property type="entry name" value="LacI"/>
    <property type="match status" value="1"/>
</dbReference>
<dbReference type="GO" id="GO:0000976">
    <property type="term" value="F:transcription cis-regulatory region binding"/>
    <property type="evidence" value="ECO:0007669"/>
    <property type="project" value="TreeGrafter"/>
</dbReference>
<protein>
    <submittedName>
        <fullName evidence="7">Transcriptional regulator, LacI family</fullName>
    </submittedName>
</protein>
<gene>
    <name evidence="7" type="ORF">Ga0061067_107113</name>
</gene>
<dbReference type="EMBL" id="CYHE01000007">
    <property type="protein sequence ID" value="CUA97367.1"/>
    <property type="molecule type" value="Genomic_DNA"/>
</dbReference>
<dbReference type="Pfam" id="PF00532">
    <property type="entry name" value="Peripla_BP_1"/>
    <property type="match status" value="1"/>
</dbReference>
<dbReference type="InterPro" id="IPR001761">
    <property type="entry name" value="Peripla_BP/Lac1_sug-bd_dom"/>
</dbReference>
<keyword evidence="2" id="KW-0805">Transcription regulation</keyword>
<reference evidence="8" key="1">
    <citation type="submission" date="2015-08" db="EMBL/GenBank/DDBJ databases">
        <authorList>
            <person name="Varghese N."/>
        </authorList>
    </citation>
    <scope>NUCLEOTIDE SEQUENCE [LARGE SCALE GENOMIC DNA]</scope>
    <source>
        <strain evidence="8">DSM 23407</strain>
    </source>
</reference>
<keyword evidence="4" id="KW-0804">Transcription</keyword>
<dbReference type="InterPro" id="IPR028082">
    <property type="entry name" value="Peripla_BP_I"/>
</dbReference>
<feature type="compositionally biased region" description="Basic and acidic residues" evidence="5">
    <location>
        <begin position="1"/>
        <end position="10"/>
    </location>
</feature>
<name>A0A0K6I234_9HYPH</name>
<evidence type="ECO:0000256" key="4">
    <source>
        <dbReference type="ARBA" id="ARBA00023163"/>
    </source>
</evidence>
<evidence type="ECO:0000313" key="7">
    <source>
        <dbReference type="EMBL" id="CUA97367.1"/>
    </source>
</evidence>
<dbReference type="GO" id="GO:0003700">
    <property type="term" value="F:DNA-binding transcription factor activity"/>
    <property type="evidence" value="ECO:0007669"/>
    <property type="project" value="TreeGrafter"/>
</dbReference>
<dbReference type="SUPFAM" id="SSF47413">
    <property type="entry name" value="lambda repressor-like DNA-binding domains"/>
    <property type="match status" value="1"/>
</dbReference>
<dbReference type="Gene3D" id="3.40.50.2300">
    <property type="match status" value="2"/>
</dbReference>
<accession>A0A0K6I234</accession>
<evidence type="ECO:0000259" key="6">
    <source>
        <dbReference type="PROSITE" id="PS50932"/>
    </source>
</evidence>
<dbReference type="AlphaFoldDB" id="A0A0K6I234"/>
<keyword evidence="8" id="KW-1185">Reference proteome</keyword>
<dbReference type="Proteomes" id="UP000183900">
    <property type="component" value="Unassembled WGS sequence"/>
</dbReference>
<evidence type="ECO:0000256" key="5">
    <source>
        <dbReference type="SAM" id="MobiDB-lite"/>
    </source>
</evidence>
<evidence type="ECO:0000256" key="2">
    <source>
        <dbReference type="ARBA" id="ARBA00023015"/>
    </source>
</evidence>